<evidence type="ECO:0000256" key="11">
    <source>
        <dbReference type="SAM" id="MobiDB-lite"/>
    </source>
</evidence>
<dbReference type="InterPro" id="IPR009057">
    <property type="entry name" value="Homeodomain-like_sf"/>
</dbReference>
<keyword evidence="7 10" id="KW-0804">Transcription</keyword>
<dbReference type="SUPFAM" id="SSF46689">
    <property type="entry name" value="Homeodomain-like"/>
    <property type="match status" value="1"/>
</dbReference>
<feature type="region of interest" description="Disordered" evidence="11">
    <location>
        <begin position="194"/>
        <end position="219"/>
    </location>
</feature>
<dbReference type="GO" id="GO:0006355">
    <property type="term" value="P:regulation of DNA-templated transcription"/>
    <property type="evidence" value="ECO:0007669"/>
    <property type="project" value="UniProtKB-UniRule"/>
</dbReference>
<evidence type="ECO:0000256" key="5">
    <source>
        <dbReference type="ARBA" id="ARBA00023015"/>
    </source>
</evidence>
<keyword evidence="3 10" id="KW-0158">Chromosome</keyword>
<dbReference type="GO" id="GO:0010833">
    <property type="term" value="P:telomere maintenance via telomere lengthening"/>
    <property type="evidence" value="ECO:0007669"/>
    <property type="project" value="UniProtKB-UniRule"/>
</dbReference>
<dbReference type="Proteomes" id="UP000570592">
    <property type="component" value="Unassembled WGS sequence"/>
</dbReference>
<proteinExistence type="inferred from homology"/>
<evidence type="ECO:0000256" key="7">
    <source>
        <dbReference type="ARBA" id="ARBA00023163"/>
    </source>
</evidence>
<evidence type="ECO:0000256" key="3">
    <source>
        <dbReference type="ARBA" id="ARBA00022454"/>
    </source>
</evidence>
<keyword evidence="5 10" id="KW-0805">Transcription regulation</keyword>
<keyword evidence="14" id="KW-1185">Reference proteome</keyword>
<dbReference type="PANTHER" id="PTHR16466">
    <property type="entry name" value="TELOMERE REPEAT-BINDING FACTOR 2-INTERACTING PROTEIN 1"/>
    <property type="match status" value="1"/>
</dbReference>
<organism evidence="13 14">
    <name type="scientific">Pardalotus punctatus</name>
    <name type="common">spotted pardalote</name>
    <dbReference type="NCBI Taxonomy" id="254575"/>
    <lineage>
        <taxon>Eukaryota</taxon>
        <taxon>Metazoa</taxon>
        <taxon>Chordata</taxon>
        <taxon>Craniata</taxon>
        <taxon>Vertebrata</taxon>
        <taxon>Euteleostomi</taxon>
        <taxon>Archelosauria</taxon>
        <taxon>Archosauria</taxon>
        <taxon>Dinosauria</taxon>
        <taxon>Saurischia</taxon>
        <taxon>Theropoda</taxon>
        <taxon>Coelurosauria</taxon>
        <taxon>Aves</taxon>
        <taxon>Neognathae</taxon>
        <taxon>Neoaves</taxon>
        <taxon>Telluraves</taxon>
        <taxon>Australaves</taxon>
        <taxon>Passeriformes</taxon>
        <taxon>Meliphagoidea</taxon>
        <taxon>Pardalotidae</taxon>
        <taxon>Pardalotus</taxon>
    </lineage>
</organism>
<evidence type="ECO:0000259" key="12">
    <source>
        <dbReference type="PROSITE" id="PS50172"/>
    </source>
</evidence>
<dbReference type="FunFam" id="1.10.10.2170:FF:000001">
    <property type="entry name" value="Telomeric repeat-binding factor 2-interacting protein 1"/>
    <property type="match status" value="1"/>
</dbReference>
<dbReference type="InterPro" id="IPR015010">
    <property type="entry name" value="TERF2IP_Myb"/>
</dbReference>
<dbReference type="EMBL" id="VZTX01021825">
    <property type="protein sequence ID" value="NXU16624.1"/>
    <property type="molecule type" value="Genomic_DNA"/>
</dbReference>
<keyword evidence="4 10" id="KW-0779">Telomere</keyword>
<dbReference type="Pfam" id="PF08914">
    <property type="entry name" value="Myb_Rap1"/>
    <property type="match status" value="1"/>
</dbReference>
<keyword evidence="8 10" id="KW-0539">Nucleus</keyword>
<feature type="non-terminal residue" evidence="13">
    <location>
        <position position="1"/>
    </location>
</feature>
<dbReference type="GO" id="GO:0042162">
    <property type="term" value="F:telomeric DNA binding"/>
    <property type="evidence" value="ECO:0007669"/>
    <property type="project" value="TreeGrafter"/>
</dbReference>
<evidence type="ECO:0000256" key="4">
    <source>
        <dbReference type="ARBA" id="ARBA00022895"/>
    </source>
</evidence>
<comment type="similarity">
    <text evidence="1 10">Belongs to the RAP1 family.</text>
</comment>
<dbReference type="CDD" id="cd11655">
    <property type="entry name" value="rap1_myb-like"/>
    <property type="match status" value="1"/>
</dbReference>
<comment type="caution">
    <text evidence="13">The sequence shown here is derived from an EMBL/GenBank/DDBJ whole genome shotgun (WGS) entry which is preliminary data.</text>
</comment>
<comment type="subunit">
    <text evidence="10">Homodimer.</text>
</comment>
<dbReference type="GO" id="GO:0031848">
    <property type="term" value="P:protection from non-homologous end joining at telomere"/>
    <property type="evidence" value="ECO:0007669"/>
    <property type="project" value="TreeGrafter"/>
</dbReference>
<dbReference type="Pfam" id="PF11626">
    <property type="entry name" value="Rap1_C"/>
    <property type="match status" value="1"/>
</dbReference>
<evidence type="ECO:0000256" key="6">
    <source>
        <dbReference type="ARBA" id="ARBA00023159"/>
    </source>
</evidence>
<dbReference type="PANTHER" id="PTHR16466:SF6">
    <property type="entry name" value="TELOMERIC REPEAT-BINDING FACTOR 2-INTERACTING PROTEIN 1"/>
    <property type="match status" value="1"/>
</dbReference>
<name>A0A7L3IHC4_9PASS</name>
<evidence type="ECO:0000256" key="9">
    <source>
        <dbReference type="ARBA" id="ARBA00032471"/>
    </source>
</evidence>
<feature type="non-terminal residue" evidence="13">
    <location>
        <position position="329"/>
    </location>
</feature>
<reference evidence="13 14" key="1">
    <citation type="submission" date="2019-09" db="EMBL/GenBank/DDBJ databases">
        <title>Bird 10,000 Genomes (B10K) Project - Family phase.</title>
        <authorList>
            <person name="Zhang G."/>
        </authorList>
    </citation>
    <scope>NUCLEOTIDE SEQUENCE [LARGE SCALE GENOMIC DNA]</scope>
    <source>
        <strain evidence="13">B10K-DU-029-51</strain>
    </source>
</reference>
<comment type="function">
    <text evidence="10">Acts both as a regulator of telomere function and as a transcription regulator. Involved in the regulation of telomere length and protection as a component of the shelterin complex (telosome). Does not bind DNA directly: recruited to telomeric double-stranded 5'-TTAGGG-3' repeats via its interaction with terf2. Independently of its function in telomeres, also acts as a transcription regulator: recruited to extratelomeric 5'-TTAGGG-3' sites via its association with terf2 or other factors, and regulates gene expression.</text>
</comment>
<evidence type="ECO:0000256" key="8">
    <source>
        <dbReference type="ARBA" id="ARBA00023242"/>
    </source>
</evidence>
<dbReference type="Pfam" id="PF16589">
    <property type="entry name" value="BRCT_2"/>
    <property type="match status" value="1"/>
</dbReference>
<gene>
    <name evidence="13" type="primary">Terf2ip</name>
    <name evidence="13" type="ORF">PARPUN_R09008</name>
</gene>
<dbReference type="Gene3D" id="1.10.10.2170">
    <property type="match status" value="1"/>
</dbReference>
<evidence type="ECO:0000256" key="10">
    <source>
        <dbReference type="RuleBase" id="RU367107"/>
    </source>
</evidence>
<protein>
    <recommendedName>
        <fullName evidence="2 10">Telomeric repeat-binding factor 2-interacting protein 1</fullName>
        <shortName evidence="10">TERF2-interacting telomeric protein 1</shortName>
    </recommendedName>
    <alternativeName>
        <fullName evidence="9 10">Repressor/activator protein 1 homolog</fullName>
    </alternativeName>
</protein>
<accession>A0A7L3IHC4</accession>
<dbReference type="AlphaFoldDB" id="A0A7L3IHC4"/>
<dbReference type="InterPro" id="IPR039595">
    <property type="entry name" value="TE2IP/Rap1"/>
</dbReference>
<dbReference type="InterPro" id="IPR038104">
    <property type="entry name" value="Rap1_C_sf"/>
</dbReference>
<evidence type="ECO:0000256" key="1">
    <source>
        <dbReference type="ARBA" id="ARBA00010467"/>
    </source>
</evidence>
<evidence type="ECO:0000313" key="13">
    <source>
        <dbReference type="EMBL" id="NXU16624.1"/>
    </source>
</evidence>
<comment type="subcellular location">
    <subcellularLocation>
        <location evidence="10">Nucleus</location>
    </subcellularLocation>
    <subcellularLocation>
        <location evidence="10">Chromosome</location>
        <location evidence="10">Telomere</location>
    </subcellularLocation>
</comment>
<keyword evidence="6 10" id="KW-0010">Activator</keyword>
<dbReference type="InterPro" id="IPR021661">
    <property type="entry name" value="Rap1_C"/>
</dbReference>
<sequence>AVRSRSLFLWDDGRPMRFYLRPGQAKLRVAPLVLAGGGRLCRVQEPGAVLLAQPGEAAPDGAVSTEYVTECVERNQRLPLEPFLLSGASPAAAASRGRLAFTEAEDAALLRAVRGRGTVRVSGRALWMELERSGLTRHSWQAMRDRFLRHLRPRLCEPPQTEDPTQIRGLFAAANREFESTESEGDSLDVAEELSTQDGMGRSPGETAFDPKTGPEDSAFPDIQLQRQERPKHPCSSSSVVGQVVKTMEHFMEKFAVDLFTVTQAFLKNSGDVEATSYFLQTGQRLDGYPVWSREDDLELQKDDEHVRNKLIAKFGAENVTKRIAFRES</sequence>
<evidence type="ECO:0000313" key="14">
    <source>
        <dbReference type="Proteomes" id="UP000570592"/>
    </source>
</evidence>
<dbReference type="GO" id="GO:0070187">
    <property type="term" value="C:shelterin complex"/>
    <property type="evidence" value="ECO:0007669"/>
    <property type="project" value="TreeGrafter"/>
</dbReference>
<dbReference type="InterPro" id="IPR001357">
    <property type="entry name" value="BRCT_dom"/>
</dbReference>
<dbReference type="FunFam" id="1.10.10.60:FF:000246">
    <property type="entry name" value="Telomeric repeat-binding factor 2-interacting protein 1"/>
    <property type="match status" value="1"/>
</dbReference>
<dbReference type="Gene3D" id="1.10.10.60">
    <property type="entry name" value="Homeodomain-like"/>
    <property type="match status" value="1"/>
</dbReference>
<evidence type="ECO:0000256" key="2">
    <source>
        <dbReference type="ARBA" id="ARBA00017805"/>
    </source>
</evidence>
<dbReference type="PROSITE" id="PS50172">
    <property type="entry name" value="BRCT"/>
    <property type="match status" value="1"/>
</dbReference>
<dbReference type="CDD" id="cd11653">
    <property type="entry name" value="rap1_RCT"/>
    <property type="match status" value="1"/>
</dbReference>
<dbReference type="GO" id="GO:0005654">
    <property type="term" value="C:nucleoplasm"/>
    <property type="evidence" value="ECO:0007669"/>
    <property type="project" value="UniProtKB-ARBA"/>
</dbReference>
<feature type="domain" description="BRCT" evidence="12">
    <location>
        <begin position="63"/>
        <end position="85"/>
    </location>
</feature>